<protein>
    <submittedName>
        <fullName evidence="1">Uncharacterized protein</fullName>
    </submittedName>
</protein>
<accession>A0A5J6MSW6</accession>
<dbReference type="Proteomes" id="UP000325797">
    <property type="component" value="Chromosome"/>
</dbReference>
<reference evidence="1 2" key="1">
    <citation type="submission" date="2019-08" db="EMBL/GenBank/DDBJ databases">
        <title>Hyperibacter terrae gen. nov., sp. nov. and Hyperibacter viscosus sp. nov., two new members in the family Rhodospirillaceae isolated from the rhizosphere of Hypericum perforatum.</title>
        <authorList>
            <person name="Noviana Z."/>
        </authorList>
    </citation>
    <scope>NUCLEOTIDE SEQUENCE [LARGE SCALE GENOMIC DNA]</scope>
    <source>
        <strain evidence="1 2">R5959</strain>
    </source>
</reference>
<keyword evidence="2" id="KW-1185">Reference proteome</keyword>
<dbReference type="AlphaFoldDB" id="A0A5J6MSW6"/>
<evidence type="ECO:0000313" key="1">
    <source>
        <dbReference type="EMBL" id="QEX20217.1"/>
    </source>
</evidence>
<proteinExistence type="predicted"/>
<name>A0A5J6MSW6_9PROT</name>
<dbReference type="OrthoDB" id="8373906at2"/>
<dbReference type="EMBL" id="CP042582">
    <property type="protein sequence ID" value="QEX20217.1"/>
    <property type="molecule type" value="Genomic_DNA"/>
</dbReference>
<sequence length="175" mass="19803">MTVKAREVLDDCRVALSLLEEETDIQRWRIHWAAAVALIRAVGHVLDKVDGGDQIIKQAADAAFKQWKSADPKHEIFREFIERERNNLLKEYRSDVHPLAEVALAVEFTAQPVDGGPPVRFAHVGKIGENIYRPLLDGTWEGDDARDVLSEAIAWWERELAAIEQEVARRQSAQG</sequence>
<dbReference type="KEGG" id="hadh:FRZ61_01330"/>
<organism evidence="1 2">
    <name type="scientific">Hypericibacter adhaerens</name>
    <dbReference type="NCBI Taxonomy" id="2602016"/>
    <lineage>
        <taxon>Bacteria</taxon>
        <taxon>Pseudomonadati</taxon>
        <taxon>Pseudomonadota</taxon>
        <taxon>Alphaproteobacteria</taxon>
        <taxon>Rhodospirillales</taxon>
        <taxon>Dongiaceae</taxon>
        <taxon>Hypericibacter</taxon>
    </lineage>
</organism>
<dbReference type="RefSeq" id="WP_151114472.1">
    <property type="nucleotide sequence ID" value="NZ_CP042582.1"/>
</dbReference>
<evidence type="ECO:0000313" key="2">
    <source>
        <dbReference type="Proteomes" id="UP000325797"/>
    </source>
</evidence>
<gene>
    <name evidence="1" type="ORF">FRZ61_01330</name>
</gene>